<dbReference type="InterPro" id="IPR001926">
    <property type="entry name" value="TrpB-like_PALP"/>
</dbReference>
<dbReference type="InterPro" id="IPR005856">
    <property type="entry name" value="Cys_synth"/>
</dbReference>
<evidence type="ECO:0000256" key="8">
    <source>
        <dbReference type="ARBA" id="ARBA00023192"/>
    </source>
</evidence>
<reference evidence="14 15" key="1">
    <citation type="submission" date="2019-01" db="EMBL/GenBank/DDBJ databases">
        <title>Pseudoxanthomonas composti sp. nov., isolated from compost.</title>
        <authorList>
            <person name="Yang G."/>
        </authorList>
    </citation>
    <scope>NUCLEOTIDE SEQUENCE [LARGE SCALE GENOMIC DNA]</scope>
    <source>
        <strain evidence="14 15">GSS15</strain>
    </source>
</reference>
<dbReference type="NCBIfam" id="TIGR01139">
    <property type="entry name" value="cysK"/>
    <property type="match status" value="1"/>
</dbReference>
<evidence type="ECO:0000256" key="5">
    <source>
        <dbReference type="ARBA" id="ARBA00022605"/>
    </source>
</evidence>
<dbReference type="NCBIfam" id="TIGR01136">
    <property type="entry name" value="cysKM"/>
    <property type="match status" value="1"/>
</dbReference>
<dbReference type="GO" id="GO:0006535">
    <property type="term" value="P:cysteine biosynthetic process from serine"/>
    <property type="evidence" value="ECO:0007669"/>
    <property type="project" value="UniProtKB-UniRule"/>
</dbReference>
<gene>
    <name evidence="14" type="primary">cysK</name>
    <name evidence="14" type="ORF">EPA99_02870</name>
</gene>
<comment type="cofactor">
    <cofactor evidence="1 10 12">
        <name>pyridoxal 5'-phosphate</name>
        <dbReference type="ChEBI" id="CHEBI:597326"/>
    </cofactor>
</comment>
<name>A0A4Q1K130_9GAMM</name>
<keyword evidence="6 12" id="KW-0808">Transferase</keyword>
<comment type="catalytic activity">
    <reaction evidence="9 12">
        <text>O-acetyl-L-serine + hydrogen sulfide = L-cysteine + acetate</text>
        <dbReference type="Rhea" id="RHEA:14829"/>
        <dbReference type="ChEBI" id="CHEBI:29919"/>
        <dbReference type="ChEBI" id="CHEBI:30089"/>
        <dbReference type="ChEBI" id="CHEBI:35235"/>
        <dbReference type="ChEBI" id="CHEBI:58340"/>
        <dbReference type="EC" id="2.5.1.47"/>
    </reaction>
</comment>
<dbReference type="CDD" id="cd01561">
    <property type="entry name" value="CBS_like"/>
    <property type="match status" value="1"/>
</dbReference>
<feature type="binding site" evidence="10">
    <location>
        <position position="73"/>
    </location>
    <ligand>
        <name>pyridoxal 5'-phosphate</name>
        <dbReference type="ChEBI" id="CHEBI:597326"/>
    </ligand>
</feature>
<dbReference type="InterPro" id="IPR001216">
    <property type="entry name" value="P-phosphate_BS"/>
</dbReference>
<evidence type="ECO:0000256" key="3">
    <source>
        <dbReference type="ARBA" id="ARBA00007103"/>
    </source>
</evidence>
<dbReference type="InterPro" id="IPR050214">
    <property type="entry name" value="Cys_Synth/Cystath_Beta-Synth"/>
</dbReference>
<dbReference type="InterPro" id="IPR036052">
    <property type="entry name" value="TrpB-like_PALP_sf"/>
</dbReference>
<accession>A0A4Q1K130</accession>
<comment type="caution">
    <text evidence="14">The sequence shown here is derived from an EMBL/GenBank/DDBJ whole genome shotgun (WGS) entry which is preliminary data.</text>
</comment>
<evidence type="ECO:0000313" key="15">
    <source>
        <dbReference type="Proteomes" id="UP000289784"/>
    </source>
</evidence>
<dbReference type="EMBL" id="SAWZ01000001">
    <property type="protein sequence ID" value="RXR08771.1"/>
    <property type="molecule type" value="Genomic_DNA"/>
</dbReference>
<keyword evidence="7 10" id="KW-0663">Pyridoxal phosphate</keyword>
<dbReference type="Pfam" id="PF00291">
    <property type="entry name" value="PALP"/>
    <property type="match status" value="1"/>
</dbReference>
<keyword evidence="15" id="KW-1185">Reference proteome</keyword>
<evidence type="ECO:0000313" key="14">
    <source>
        <dbReference type="EMBL" id="RXR08771.1"/>
    </source>
</evidence>
<dbReference type="SUPFAM" id="SSF53686">
    <property type="entry name" value="Tryptophan synthase beta subunit-like PLP-dependent enzymes"/>
    <property type="match status" value="1"/>
</dbReference>
<dbReference type="GO" id="GO:0004124">
    <property type="term" value="F:cysteine synthase activity"/>
    <property type="evidence" value="ECO:0007669"/>
    <property type="project" value="UniProtKB-UniRule"/>
</dbReference>
<dbReference type="Gene3D" id="3.40.50.1100">
    <property type="match status" value="2"/>
</dbReference>
<feature type="binding site" evidence="10">
    <location>
        <position position="265"/>
    </location>
    <ligand>
        <name>pyridoxal 5'-phosphate</name>
        <dbReference type="ChEBI" id="CHEBI:597326"/>
    </ligand>
</feature>
<evidence type="ECO:0000256" key="12">
    <source>
        <dbReference type="RuleBase" id="RU003985"/>
    </source>
</evidence>
<evidence type="ECO:0000256" key="6">
    <source>
        <dbReference type="ARBA" id="ARBA00022679"/>
    </source>
</evidence>
<comment type="similarity">
    <text evidence="3 12">Belongs to the cysteine synthase/cystathionine beta-synthase family.</text>
</comment>
<dbReference type="AlphaFoldDB" id="A0A4Q1K130"/>
<sequence>MALYDNILDTIGNTPIVKLSRLAPAHTTVYAKVESFNPGGSVKDRLALAIILDAEAKGLLKPGDTVVEATSGNTGVALAMVCAARGYKFVATMVETFSIERRKLMRAYGAKVILTPAAERGSGMVRKAKELAEQHGWFLASQFANPANPAYHRNTTAPEILRDFAGKRLDFFVSGWGTGGTLTGVGEVLKLARPETKIIATEPAGAALLKGEEWKPHKIQGWTPDFVPEVLNREVYDELYTVDDTRAIATSQRLAAEEGIFVGISAGATLATALEVAEKAVPGSVILAMLPDTGERYFSTPLFAEVNEGSDDEWLAGLP</sequence>
<feature type="modified residue" description="N6-(pyridoxal phosphate)lysine" evidence="11">
    <location>
        <position position="43"/>
    </location>
</feature>
<dbReference type="EC" id="2.5.1.47" evidence="4 12"/>
<organism evidence="14 15">
    <name type="scientific">Pseudoxanthomonas composti</name>
    <dbReference type="NCBI Taxonomy" id="2137479"/>
    <lineage>
        <taxon>Bacteria</taxon>
        <taxon>Pseudomonadati</taxon>
        <taxon>Pseudomonadota</taxon>
        <taxon>Gammaproteobacteria</taxon>
        <taxon>Lysobacterales</taxon>
        <taxon>Lysobacteraceae</taxon>
        <taxon>Pseudoxanthomonas</taxon>
    </lineage>
</organism>
<dbReference type="RefSeq" id="WP_129469662.1">
    <property type="nucleotide sequence ID" value="NZ_SAWZ01000001.1"/>
</dbReference>
<dbReference type="UniPathway" id="UPA00136">
    <property type="reaction ID" value="UER00200"/>
</dbReference>
<evidence type="ECO:0000256" key="11">
    <source>
        <dbReference type="PIRSR" id="PIRSR605856-51"/>
    </source>
</evidence>
<dbReference type="PANTHER" id="PTHR10314">
    <property type="entry name" value="CYSTATHIONINE BETA-SYNTHASE"/>
    <property type="match status" value="1"/>
</dbReference>
<evidence type="ECO:0000256" key="2">
    <source>
        <dbReference type="ARBA" id="ARBA00004962"/>
    </source>
</evidence>
<feature type="domain" description="Tryptophan synthase beta chain-like PALP" evidence="13">
    <location>
        <begin position="8"/>
        <end position="292"/>
    </location>
</feature>
<evidence type="ECO:0000259" key="13">
    <source>
        <dbReference type="Pfam" id="PF00291"/>
    </source>
</evidence>
<dbReference type="FunFam" id="3.40.50.1100:FF:000006">
    <property type="entry name" value="Cysteine synthase"/>
    <property type="match status" value="1"/>
</dbReference>
<dbReference type="InterPro" id="IPR005859">
    <property type="entry name" value="CysK"/>
</dbReference>
<feature type="binding site" evidence="10">
    <location>
        <begin position="177"/>
        <end position="181"/>
    </location>
    <ligand>
        <name>pyridoxal 5'-phosphate</name>
        <dbReference type="ChEBI" id="CHEBI:597326"/>
    </ligand>
</feature>
<keyword evidence="8 12" id="KW-0198">Cysteine biosynthesis</keyword>
<keyword evidence="5 12" id="KW-0028">Amino-acid biosynthesis</keyword>
<protein>
    <recommendedName>
        <fullName evidence="4 12">Cysteine synthase</fullName>
        <ecNumber evidence="4 12">2.5.1.47</ecNumber>
    </recommendedName>
</protein>
<evidence type="ECO:0000256" key="7">
    <source>
        <dbReference type="ARBA" id="ARBA00022898"/>
    </source>
</evidence>
<evidence type="ECO:0000256" key="9">
    <source>
        <dbReference type="ARBA" id="ARBA00047931"/>
    </source>
</evidence>
<evidence type="ECO:0000256" key="1">
    <source>
        <dbReference type="ARBA" id="ARBA00001933"/>
    </source>
</evidence>
<evidence type="ECO:0000256" key="10">
    <source>
        <dbReference type="PIRSR" id="PIRSR605856-50"/>
    </source>
</evidence>
<proteinExistence type="inferred from homology"/>
<dbReference type="OrthoDB" id="9805733at2"/>
<dbReference type="Proteomes" id="UP000289784">
    <property type="component" value="Unassembled WGS sequence"/>
</dbReference>
<comment type="pathway">
    <text evidence="2">Amino-acid biosynthesis; L-cysteine biosynthesis; L-cysteine from L-serine: step 2/2.</text>
</comment>
<evidence type="ECO:0000256" key="4">
    <source>
        <dbReference type="ARBA" id="ARBA00012681"/>
    </source>
</evidence>
<dbReference type="PROSITE" id="PS00901">
    <property type="entry name" value="CYS_SYNTHASE"/>
    <property type="match status" value="1"/>
</dbReference>